<dbReference type="OrthoDB" id="185373at2759"/>
<keyword evidence="1" id="KW-0677">Repeat</keyword>
<protein>
    <recommendedName>
        <fullName evidence="4">Cysteinyl-tRNA ligase anticodon binding domain-containing protein</fullName>
    </recommendedName>
</protein>
<evidence type="ECO:0000313" key="6">
    <source>
        <dbReference type="Proteomes" id="UP000631114"/>
    </source>
</evidence>
<feature type="repeat" description="PPR" evidence="3">
    <location>
        <begin position="229"/>
        <end position="263"/>
    </location>
</feature>
<dbReference type="Pfam" id="PF23493">
    <property type="entry name" value="CysS_C"/>
    <property type="match status" value="1"/>
</dbReference>
<dbReference type="SUPFAM" id="SSF47323">
    <property type="entry name" value="Anticodon-binding domain of a subclass of class I aminoacyl-tRNA synthetases"/>
    <property type="match status" value="1"/>
</dbReference>
<dbReference type="GO" id="GO:0005524">
    <property type="term" value="F:ATP binding"/>
    <property type="evidence" value="ECO:0007669"/>
    <property type="project" value="InterPro"/>
</dbReference>
<dbReference type="Gene3D" id="1.25.40.10">
    <property type="entry name" value="Tetratricopeptide repeat domain"/>
    <property type="match status" value="3"/>
</dbReference>
<dbReference type="GO" id="GO:0003723">
    <property type="term" value="F:RNA binding"/>
    <property type="evidence" value="ECO:0007669"/>
    <property type="project" value="InterPro"/>
</dbReference>
<dbReference type="InterPro" id="IPR046960">
    <property type="entry name" value="PPR_At4g14850-like_plant"/>
</dbReference>
<proteinExistence type="inferred from homology"/>
<dbReference type="InterPro" id="IPR056411">
    <property type="entry name" value="CysS_C"/>
</dbReference>
<comment type="similarity">
    <text evidence="2">Belongs to the PPR family. PCMP-E subfamily.</text>
</comment>
<dbReference type="PANTHER" id="PTHR47926:SF467">
    <property type="entry name" value="REPEAT-CONTAINING PROTEIN, PUTATIVE-RELATED"/>
    <property type="match status" value="1"/>
</dbReference>
<dbReference type="GO" id="GO:0004812">
    <property type="term" value="F:aminoacyl-tRNA ligase activity"/>
    <property type="evidence" value="ECO:0007669"/>
    <property type="project" value="InterPro"/>
</dbReference>
<feature type="repeat" description="PPR" evidence="3">
    <location>
        <begin position="393"/>
        <end position="427"/>
    </location>
</feature>
<dbReference type="PROSITE" id="PS51375">
    <property type="entry name" value="PPR"/>
    <property type="match status" value="4"/>
</dbReference>
<gene>
    <name evidence="5" type="ORF">IFM89_031526</name>
</gene>
<feature type="domain" description="Cysteinyl-tRNA ligase anticodon binding" evidence="4">
    <location>
        <begin position="75"/>
        <end position="113"/>
    </location>
</feature>
<name>A0A835IHR2_9MAGN</name>
<dbReference type="Pfam" id="PF20431">
    <property type="entry name" value="E_motif"/>
    <property type="match status" value="1"/>
</dbReference>
<dbReference type="InterPro" id="IPR002885">
    <property type="entry name" value="PPR_rpt"/>
</dbReference>
<comment type="caution">
    <text evidence="5">The sequence shown here is derived from an EMBL/GenBank/DDBJ whole genome shotgun (WGS) entry which is preliminary data.</text>
</comment>
<keyword evidence="6" id="KW-1185">Reference proteome</keyword>
<dbReference type="Proteomes" id="UP000631114">
    <property type="component" value="Unassembled WGS sequence"/>
</dbReference>
<reference evidence="5 6" key="1">
    <citation type="submission" date="2020-10" db="EMBL/GenBank/DDBJ databases">
        <title>The Coptis chinensis genome and diversification of protoberbering-type alkaloids.</title>
        <authorList>
            <person name="Wang B."/>
            <person name="Shu S."/>
            <person name="Song C."/>
            <person name="Liu Y."/>
        </authorList>
    </citation>
    <scope>NUCLEOTIDE SEQUENCE [LARGE SCALE GENOMIC DNA]</scope>
    <source>
        <strain evidence="5">HL-2020</strain>
        <tissue evidence="5">Leaf</tissue>
    </source>
</reference>
<dbReference type="GO" id="GO:0009451">
    <property type="term" value="P:RNA modification"/>
    <property type="evidence" value="ECO:0007669"/>
    <property type="project" value="InterPro"/>
</dbReference>
<evidence type="ECO:0000259" key="4">
    <source>
        <dbReference type="Pfam" id="PF23493"/>
    </source>
</evidence>
<evidence type="ECO:0000256" key="3">
    <source>
        <dbReference type="PROSITE-ProRule" id="PRU00708"/>
    </source>
</evidence>
<dbReference type="AlphaFoldDB" id="A0A835IHR2"/>
<dbReference type="Pfam" id="PF01535">
    <property type="entry name" value="PPR"/>
    <property type="match status" value="4"/>
</dbReference>
<dbReference type="InterPro" id="IPR046848">
    <property type="entry name" value="E_motif"/>
</dbReference>
<sequence length="571" mass="63210">MSDPLKTINDLLHTRQGKKEEVRIQSLSALEEEIKSVLSVLGLMPTSYAEVLQQLREKALKRAGLQEDEVSQKIEQRTSARKNKEYERSDAIRKELAEVGIALMDGPKGTFWRPTVPLALQEHETSVIALPDNYTFPSLIKVCSNELALRDGTVIHGCVVRCGFETDVFVGTSLIDLYGNCKEIVCARKVFDQMCDTSEVTWTAMMVGYLNFGDLEGAKVIFDEMPKRVIGSWNAMVGGYVKFGDLVNARKIFDEMGNRNVVSFTLLIDGYAKSGDMASARFLFEQAPKVDLVAWSALISGYVQNGQPNEAVRIFTMMQDKNVRPDEFIVASLMSACSQIGNLQLAKWVDSYVATCSIDLQRAHVVTALIDMNAKCGNMERAGSLFQKMPKKDLISYCSMIQGFSMHGRGAEAVQLFGQMLEEGLIPDNVAFTVVLTACSHAGFVEEGWRYFNLMKNDYCIVPSADHFACIVDLLGRAGQLEAAHKIIKCMPVEPNAGAWGALLGACKLHGNTELGNIVAGRLFEVEPNNAGNYVLLSNIYAAADQWSDVAEVRDRMRERGLQKKPGCSWI</sequence>
<evidence type="ECO:0000256" key="2">
    <source>
        <dbReference type="ARBA" id="ARBA00061659"/>
    </source>
</evidence>
<dbReference type="GO" id="GO:0006418">
    <property type="term" value="P:tRNA aminoacylation for protein translation"/>
    <property type="evidence" value="ECO:0007669"/>
    <property type="project" value="InterPro"/>
</dbReference>
<dbReference type="Gene3D" id="1.20.120.1910">
    <property type="entry name" value="Cysteine-tRNA ligase, C-terminal anti-codon recognition domain"/>
    <property type="match status" value="1"/>
</dbReference>
<dbReference type="FunFam" id="1.25.40.10:FF:000334">
    <property type="entry name" value="Pentatricopeptide repeat-containing protein"/>
    <property type="match status" value="1"/>
</dbReference>
<feature type="repeat" description="PPR" evidence="3">
    <location>
        <begin position="198"/>
        <end position="228"/>
    </location>
</feature>
<dbReference type="InterPro" id="IPR011990">
    <property type="entry name" value="TPR-like_helical_dom_sf"/>
</dbReference>
<dbReference type="EMBL" id="JADFTS010000003">
    <property type="protein sequence ID" value="KAF9616662.1"/>
    <property type="molecule type" value="Genomic_DNA"/>
</dbReference>
<dbReference type="InterPro" id="IPR009080">
    <property type="entry name" value="tRNAsynth_Ia_anticodon-bd"/>
</dbReference>
<dbReference type="Pfam" id="PF13041">
    <property type="entry name" value="PPR_2"/>
    <property type="match status" value="2"/>
</dbReference>
<feature type="repeat" description="PPR" evidence="3">
    <location>
        <begin position="291"/>
        <end position="325"/>
    </location>
</feature>
<evidence type="ECO:0000256" key="1">
    <source>
        <dbReference type="ARBA" id="ARBA00022737"/>
    </source>
</evidence>
<evidence type="ECO:0000313" key="5">
    <source>
        <dbReference type="EMBL" id="KAF9616662.1"/>
    </source>
</evidence>
<organism evidence="5 6">
    <name type="scientific">Coptis chinensis</name>
    <dbReference type="NCBI Taxonomy" id="261450"/>
    <lineage>
        <taxon>Eukaryota</taxon>
        <taxon>Viridiplantae</taxon>
        <taxon>Streptophyta</taxon>
        <taxon>Embryophyta</taxon>
        <taxon>Tracheophyta</taxon>
        <taxon>Spermatophyta</taxon>
        <taxon>Magnoliopsida</taxon>
        <taxon>Ranunculales</taxon>
        <taxon>Ranunculaceae</taxon>
        <taxon>Coptidoideae</taxon>
        <taxon>Coptis</taxon>
    </lineage>
</organism>
<dbReference type="NCBIfam" id="TIGR00756">
    <property type="entry name" value="PPR"/>
    <property type="match status" value="5"/>
</dbReference>
<accession>A0A835IHR2</accession>
<dbReference type="FunFam" id="1.25.40.10:FF:001156">
    <property type="entry name" value="Pentatricopeptide repeat-containing protein At5g61800"/>
    <property type="match status" value="1"/>
</dbReference>
<dbReference type="PANTHER" id="PTHR47926">
    <property type="entry name" value="PENTATRICOPEPTIDE REPEAT-CONTAINING PROTEIN"/>
    <property type="match status" value="1"/>
</dbReference>